<dbReference type="OrthoDB" id="539995at2759"/>
<dbReference type="Proteomes" id="UP000694843">
    <property type="component" value="Unplaced"/>
</dbReference>
<dbReference type="Proteomes" id="UP000711488">
    <property type="component" value="Unassembled WGS sequence"/>
</dbReference>
<dbReference type="GO" id="GO:0006511">
    <property type="term" value="P:ubiquitin-dependent protein catabolic process"/>
    <property type="evidence" value="ECO:0007669"/>
    <property type="project" value="TreeGrafter"/>
</dbReference>
<dbReference type="OMA" id="WRETFPM"/>
<reference evidence="1" key="2">
    <citation type="journal article" date="2018" name="Environ. Sci. Technol.">
        <title>The Toxicogenome of Hyalella azteca: A Model for Sediment Ecotoxicology and Evolutionary Toxicology.</title>
        <authorList>
            <person name="Poynton H.C."/>
            <person name="Hasenbein S."/>
            <person name="Benoit J.B."/>
            <person name="Sepulveda M.S."/>
            <person name="Poelchau M.F."/>
            <person name="Hughes D.S.T."/>
            <person name="Murali S.C."/>
            <person name="Chen S."/>
            <person name="Glastad K.M."/>
            <person name="Goodisman M.A.D."/>
            <person name="Werren J.H."/>
            <person name="Vineis J.H."/>
            <person name="Bowen J.L."/>
            <person name="Friedrich M."/>
            <person name="Jones J."/>
            <person name="Robertson H.M."/>
            <person name="Feyereisen R."/>
            <person name="Mechler-Hickson A."/>
            <person name="Mathers N."/>
            <person name="Lee C.E."/>
            <person name="Colbourne J.K."/>
            <person name="Biales A."/>
            <person name="Johnston J.S."/>
            <person name="Wellborn G.A."/>
            <person name="Rosendale A.J."/>
            <person name="Cridge A.G."/>
            <person name="Munoz-Torres M.C."/>
            <person name="Bain P.A."/>
            <person name="Manny A.R."/>
            <person name="Major K.M."/>
            <person name="Lambert F.N."/>
            <person name="Vulpe C.D."/>
            <person name="Tuck P."/>
            <person name="Blalock B.J."/>
            <person name="Lin Y.Y."/>
            <person name="Smith M.E."/>
            <person name="Ochoa-Acuna H."/>
            <person name="Chen M.M."/>
            <person name="Childers C.P."/>
            <person name="Qu J."/>
            <person name="Dugan S."/>
            <person name="Lee S.L."/>
            <person name="Chao H."/>
            <person name="Dinh H."/>
            <person name="Han Y."/>
            <person name="Doddapaneni H."/>
            <person name="Worley K.C."/>
            <person name="Muzny D.M."/>
            <person name="Gibbs R.A."/>
            <person name="Richards S."/>
        </authorList>
    </citation>
    <scope>NUCLEOTIDE SEQUENCE</scope>
    <source>
        <strain evidence="1">HAZT.00-mixed</strain>
        <tissue evidence="1">Whole organism</tissue>
    </source>
</reference>
<sequence length="315" mass="35579">MVLIVDNINVTKCPASTSSFFRDHPQLVSRAKNWQSGTVKKVSDVGLLYVAQREFAVVPGSDNRVKVVGSDDATTCHIVMFLHKASGSVALAHFDGSRHEDSSLARFLQVLVGNSDDRKLEVYAIGGFFNNQANVRGLKESQELSLKLLKNFMKLEFDFNLIQWCCCELNSIIYRNPRPHVRPLFHGLCYDRINKTAHPASFESHGVDVALRAASVWYTATRSMNDLYDSANHSITIKPFHNNSDHPWSFYKTLSDEAILDNFSTSPSAEPPLFCSQMRLMFNLLDAHPQPMKTLFADGQPRVYELLQNGKWDLH</sequence>
<dbReference type="AlphaFoldDB" id="A0A6A0H600"/>
<reference evidence="3" key="4">
    <citation type="submission" date="2025-04" db="UniProtKB">
        <authorList>
            <consortium name="RefSeq"/>
        </authorList>
    </citation>
    <scope>IDENTIFICATION</scope>
    <source>
        <tissue evidence="3">Whole organism</tissue>
    </source>
</reference>
<evidence type="ECO:0000313" key="2">
    <source>
        <dbReference type="Proteomes" id="UP000694843"/>
    </source>
</evidence>
<dbReference type="GO" id="GO:0008418">
    <property type="term" value="F:protein-N-terminal asparagine amidohydrolase activity"/>
    <property type="evidence" value="ECO:0007669"/>
    <property type="project" value="InterPro"/>
</dbReference>
<evidence type="ECO:0000313" key="3">
    <source>
        <dbReference type="RefSeq" id="XP_018020908.1"/>
    </source>
</evidence>
<dbReference type="InterPro" id="IPR026750">
    <property type="entry name" value="NTAN1"/>
</dbReference>
<reference evidence="1" key="1">
    <citation type="submission" date="2014-08" db="EMBL/GenBank/DDBJ databases">
        <authorList>
            <person name="Murali S."/>
            <person name="Richards S."/>
            <person name="Bandaranaike D."/>
            <person name="Bellair M."/>
            <person name="Blankenburg K."/>
            <person name="Chao H."/>
            <person name="Dinh H."/>
            <person name="Doddapaneni H."/>
            <person name="Dugan-Rocha S."/>
            <person name="Elkadiri S."/>
            <person name="Gnanaolivu R."/>
            <person name="Hughes D."/>
            <person name="Lee S."/>
            <person name="Li M."/>
            <person name="Ming W."/>
            <person name="Munidasa M."/>
            <person name="Muniz J."/>
            <person name="Nguyen L."/>
            <person name="Osuji N."/>
            <person name="Pu L.-L."/>
            <person name="Puazo M."/>
            <person name="Skinner E."/>
            <person name="Qu C."/>
            <person name="Quiroz J."/>
            <person name="Raj R."/>
            <person name="Weissenberger G."/>
            <person name="Xin Y."/>
            <person name="Zou X."/>
            <person name="Han Y."/>
            <person name="Worley K."/>
            <person name="Muzny D."/>
            <person name="Gibbs R."/>
        </authorList>
    </citation>
    <scope>NUCLEOTIDE SEQUENCE</scope>
    <source>
        <strain evidence="1">HAZT.00-mixed</strain>
        <tissue evidence="1">Whole organism</tissue>
    </source>
</reference>
<dbReference type="Pfam" id="PF14736">
    <property type="entry name" value="N_Asn_amidohyd"/>
    <property type="match status" value="1"/>
</dbReference>
<reference evidence="1" key="3">
    <citation type="submission" date="2019-06" db="EMBL/GenBank/DDBJ databases">
        <authorList>
            <person name="Poynton C."/>
            <person name="Hasenbein S."/>
            <person name="Benoit J.B."/>
            <person name="Sepulveda M.S."/>
            <person name="Poelchau M.F."/>
            <person name="Murali S.C."/>
            <person name="Chen S."/>
            <person name="Glastad K.M."/>
            <person name="Werren J.H."/>
            <person name="Vineis J.H."/>
            <person name="Bowen J.L."/>
            <person name="Friedrich M."/>
            <person name="Jones J."/>
            <person name="Robertson H.M."/>
            <person name="Feyereisen R."/>
            <person name="Mechler-Hickson A."/>
            <person name="Mathers N."/>
            <person name="Lee C.E."/>
            <person name="Colbourne J.K."/>
            <person name="Biales A."/>
            <person name="Johnston J.S."/>
            <person name="Wellborn G.A."/>
            <person name="Rosendale A.J."/>
            <person name="Cridge A.G."/>
            <person name="Munoz-Torres M.C."/>
            <person name="Bain P.A."/>
            <person name="Manny A.R."/>
            <person name="Major K.M."/>
            <person name="Lambert F.N."/>
            <person name="Vulpe C.D."/>
            <person name="Tuck P."/>
            <person name="Blalock B.J."/>
            <person name="Lin Y.-Y."/>
            <person name="Smith M.E."/>
            <person name="Ochoa-Acuna H."/>
            <person name="Chen M.-J.M."/>
            <person name="Childers C.P."/>
            <person name="Qu J."/>
            <person name="Dugan S."/>
            <person name="Lee S.L."/>
            <person name="Chao H."/>
            <person name="Dinh H."/>
            <person name="Han Y."/>
            <person name="Doddapaneni H."/>
            <person name="Worley K.C."/>
            <person name="Muzny D.M."/>
            <person name="Gibbs R.A."/>
            <person name="Richards S."/>
        </authorList>
    </citation>
    <scope>NUCLEOTIDE SEQUENCE</scope>
    <source>
        <strain evidence="1">HAZT.00-mixed</strain>
        <tissue evidence="1">Whole organism</tissue>
    </source>
</reference>
<keyword evidence="2" id="KW-1185">Reference proteome</keyword>
<evidence type="ECO:0000313" key="1">
    <source>
        <dbReference type="EMBL" id="KAA0199622.1"/>
    </source>
</evidence>
<name>A0A6A0H600_HYAAZ</name>
<proteinExistence type="predicted"/>
<accession>A0A6A0H600</accession>
<dbReference type="GO" id="GO:0005634">
    <property type="term" value="C:nucleus"/>
    <property type="evidence" value="ECO:0007669"/>
    <property type="project" value="TreeGrafter"/>
</dbReference>
<dbReference type="PANTHER" id="PTHR12498">
    <property type="entry name" value="N-TERMINAL ASPARAGINE AMIDOHYDROLASE"/>
    <property type="match status" value="1"/>
</dbReference>
<dbReference type="GeneID" id="125177536"/>
<gene>
    <name evidence="3" type="primary">LOC125177536</name>
    <name evidence="1" type="ORF">HAZT_HAZT001010</name>
</gene>
<dbReference type="KEGG" id="hazt:125177536"/>
<organism evidence="1">
    <name type="scientific">Hyalella azteca</name>
    <name type="common">Amphipod</name>
    <dbReference type="NCBI Taxonomy" id="294128"/>
    <lineage>
        <taxon>Eukaryota</taxon>
        <taxon>Metazoa</taxon>
        <taxon>Ecdysozoa</taxon>
        <taxon>Arthropoda</taxon>
        <taxon>Crustacea</taxon>
        <taxon>Multicrustacea</taxon>
        <taxon>Malacostraca</taxon>
        <taxon>Eumalacostraca</taxon>
        <taxon>Peracarida</taxon>
        <taxon>Amphipoda</taxon>
        <taxon>Senticaudata</taxon>
        <taxon>Talitrida</taxon>
        <taxon>Talitroidea</taxon>
        <taxon>Hyalellidae</taxon>
        <taxon>Hyalella</taxon>
    </lineage>
</organism>
<dbReference type="RefSeq" id="XP_018020908.1">
    <property type="nucleotide sequence ID" value="XM_018165419.2"/>
</dbReference>
<dbReference type="EMBL" id="JQDR03006811">
    <property type="protein sequence ID" value="KAA0199622.1"/>
    <property type="molecule type" value="Genomic_DNA"/>
</dbReference>
<protein>
    <submittedName>
        <fullName evidence="3">Protein N-terminal asparagine amidohydrolase-like</fullName>
    </submittedName>
</protein>
<dbReference type="PANTHER" id="PTHR12498:SF0">
    <property type="entry name" value="PROTEIN N-TERMINAL ASPARAGINE AMIDOHYDROLASE"/>
    <property type="match status" value="1"/>
</dbReference>